<dbReference type="InterPro" id="IPR038570">
    <property type="entry name" value="HicA_sf"/>
</dbReference>
<evidence type="ECO:0000313" key="1">
    <source>
        <dbReference type="EMBL" id="GAG90817.1"/>
    </source>
</evidence>
<sequence>MKRTQLLKHLKKYGASFLREGRSHTIYQKGQLKSEIPRHNEIVDELARKICKDLNIPFVR</sequence>
<name>X1CC86_9ZZZZ</name>
<reference evidence="1" key="1">
    <citation type="journal article" date="2014" name="Front. Microbiol.">
        <title>High frequency of phylogenetically diverse reductive dehalogenase-homologous genes in deep subseafloor sedimentary metagenomes.</title>
        <authorList>
            <person name="Kawai M."/>
            <person name="Futagami T."/>
            <person name="Toyoda A."/>
            <person name="Takaki Y."/>
            <person name="Nishi S."/>
            <person name="Hori S."/>
            <person name="Arai W."/>
            <person name="Tsubouchi T."/>
            <person name="Morono Y."/>
            <person name="Uchiyama I."/>
            <person name="Ito T."/>
            <person name="Fujiyama A."/>
            <person name="Inagaki F."/>
            <person name="Takami H."/>
        </authorList>
    </citation>
    <scope>NUCLEOTIDE SEQUENCE</scope>
    <source>
        <strain evidence="1">Expedition CK06-06</strain>
    </source>
</reference>
<accession>X1CC86</accession>
<protein>
    <recommendedName>
        <fullName evidence="2">Addiction module toxin, HicA family</fullName>
    </recommendedName>
</protein>
<organism evidence="1">
    <name type="scientific">marine sediment metagenome</name>
    <dbReference type="NCBI Taxonomy" id="412755"/>
    <lineage>
        <taxon>unclassified sequences</taxon>
        <taxon>metagenomes</taxon>
        <taxon>ecological metagenomes</taxon>
    </lineage>
</organism>
<proteinExistence type="predicted"/>
<comment type="caution">
    <text evidence="1">The sequence shown here is derived from an EMBL/GenBank/DDBJ whole genome shotgun (WGS) entry which is preliminary data.</text>
</comment>
<dbReference type="AlphaFoldDB" id="X1CC86"/>
<evidence type="ECO:0008006" key="2">
    <source>
        <dbReference type="Google" id="ProtNLM"/>
    </source>
</evidence>
<dbReference type="SUPFAM" id="SSF54786">
    <property type="entry name" value="YcfA/nrd intein domain"/>
    <property type="match status" value="1"/>
</dbReference>
<gene>
    <name evidence="1" type="ORF">S01H4_46302</name>
</gene>
<dbReference type="EMBL" id="BART01025861">
    <property type="protein sequence ID" value="GAG90817.1"/>
    <property type="molecule type" value="Genomic_DNA"/>
</dbReference>
<dbReference type="Gene3D" id="3.30.920.30">
    <property type="entry name" value="Hypothetical protein"/>
    <property type="match status" value="1"/>
</dbReference>